<evidence type="ECO:0008006" key="2">
    <source>
        <dbReference type="Google" id="ProtNLM"/>
    </source>
</evidence>
<comment type="caution">
    <text evidence="1">The sequence shown here is derived from an EMBL/GenBank/DDBJ whole genome shotgun (WGS) entry which is preliminary data.</text>
</comment>
<protein>
    <recommendedName>
        <fullName evidence="2">DNA polymerase III beta sliding clamp C-terminal domain-containing protein</fullName>
    </recommendedName>
</protein>
<reference evidence="1" key="1">
    <citation type="journal article" date="2014" name="Front. Microbiol.">
        <title>High frequency of phylogenetically diverse reductive dehalogenase-homologous genes in deep subseafloor sedimentary metagenomes.</title>
        <authorList>
            <person name="Kawai M."/>
            <person name="Futagami T."/>
            <person name="Toyoda A."/>
            <person name="Takaki Y."/>
            <person name="Nishi S."/>
            <person name="Hori S."/>
            <person name="Arai W."/>
            <person name="Tsubouchi T."/>
            <person name="Morono Y."/>
            <person name="Uchiyama I."/>
            <person name="Ito T."/>
            <person name="Fujiyama A."/>
            <person name="Inagaki F."/>
            <person name="Takami H."/>
        </authorList>
    </citation>
    <scope>NUCLEOTIDE SEQUENCE</scope>
    <source>
        <strain evidence="1">Expedition CK06-06</strain>
    </source>
</reference>
<accession>X0XF49</accession>
<name>X0XF49_9ZZZZ</name>
<dbReference type="SUPFAM" id="SSF55979">
    <property type="entry name" value="DNA clamp"/>
    <property type="match status" value="1"/>
</dbReference>
<dbReference type="InterPro" id="IPR046938">
    <property type="entry name" value="DNA_clamp_sf"/>
</dbReference>
<gene>
    <name evidence="1" type="ORF">S01H1_63246</name>
</gene>
<dbReference type="Gene3D" id="3.10.150.10">
    <property type="entry name" value="DNA Polymerase III, subunit A, domain 2"/>
    <property type="match status" value="1"/>
</dbReference>
<dbReference type="EMBL" id="BARS01041600">
    <property type="protein sequence ID" value="GAG34002.1"/>
    <property type="molecule type" value="Genomic_DNA"/>
</dbReference>
<organism evidence="1">
    <name type="scientific">marine sediment metagenome</name>
    <dbReference type="NCBI Taxonomy" id="412755"/>
    <lineage>
        <taxon>unclassified sequences</taxon>
        <taxon>metagenomes</taxon>
        <taxon>ecological metagenomes</taxon>
    </lineage>
</organism>
<evidence type="ECO:0000313" key="1">
    <source>
        <dbReference type="EMBL" id="GAG34002.1"/>
    </source>
</evidence>
<dbReference type="AlphaFoldDB" id="X0XF49"/>
<sequence>DLNACPMKGGSDDGKIVMANPDDKGQAELVADTDGEVIKIRIDGQYLASVLKACGGMVDFKLTTPSSPMLFSANGYQVVVMPMMTTEAKEAEAKAKQAEPEPDIL</sequence>
<feature type="non-terminal residue" evidence="1">
    <location>
        <position position="1"/>
    </location>
</feature>
<proteinExistence type="predicted"/>